<comment type="caution">
    <text evidence="1">The sequence shown here is derived from an EMBL/GenBank/DDBJ whole genome shotgun (WGS) entry which is preliminary data.</text>
</comment>
<evidence type="ECO:0000313" key="2">
    <source>
        <dbReference type="Proteomes" id="UP001596337"/>
    </source>
</evidence>
<dbReference type="RefSeq" id="WP_345398688.1">
    <property type="nucleotide sequence ID" value="NZ_BAABLA010000028.1"/>
</dbReference>
<organism evidence="1 2">
    <name type="scientific">Haloechinothrix salitolerans</name>
    <dbReference type="NCBI Taxonomy" id="926830"/>
    <lineage>
        <taxon>Bacteria</taxon>
        <taxon>Bacillati</taxon>
        <taxon>Actinomycetota</taxon>
        <taxon>Actinomycetes</taxon>
        <taxon>Pseudonocardiales</taxon>
        <taxon>Pseudonocardiaceae</taxon>
        <taxon>Haloechinothrix</taxon>
    </lineage>
</organism>
<protein>
    <submittedName>
        <fullName evidence="1">SRPBCC family protein</fullName>
    </submittedName>
</protein>
<dbReference type="InterPro" id="IPR023393">
    <property type="entry name" value="START-like_dom_sf"/>
</dbReference>
<dbReference type="EMBL" id="JBHSXX010000001">
    <property type="protein sequence ID" value="MFC6868436.1"/>
    <property type="molecule type" value="Genomic_DNA"/>
</dbReference>
<proteinExistence type="predicted"/>
<dbReference type="Proteomes" id="UP001596337">
    <property type="component" value="Unassembled WGS sequence"/>
</dbReference>
<dbReference type="SUPFAM" id="SSF55961">
    <property type="entry name" value="Bet v1-like"/>
    <property type="match status" value="1"/>
</dbReference>
<gene>
    <name evidence="1" type="ORF">ACFQGD_14930</name>
</gene>
<accession>A0ABW2BZC9</accession>
<sequence length="146" mass="16709">MSRDSYRFRNVWTVRAQMEAVFAALVDVDGYPAWWPDVREVRRRDGDSGDLVVRAVLPVALRLRLKRAEEDPAAGTMRVAISGDLEGYCAARVDEHGDRTVVWIEQDVMLGKRALMPFEPLLRPVLRANHAAMMWRGQRGLRRHLA</sequence>
<dbReference type="Pfam" id="PF10604">
    <property type="entry name" value="Polyketide_cyc2"/>
    <property type="match status" value="1"/>
</dbReference>
<keyword evidence="2" id="KW-1185">Reference proteome</keyword>
<name>A0ABW2BZC9_9PSEU</name>
<reference evidence="2" key="1">
    <citation type="journal article" date="2019" name="Int. J. Syst. Evol. Microbiol.">
        <title>The Global Catalogue of Microorganisms (GCM) 10K type strain sequencing project: providing services to taxonomists for standard genome sequencing and annotation.</title>
        <authorList>
            <consortium name="The Broad Institute Genomics Platform"/>
            <consortium name="The Broad Institute Genome Sequencing Center for Infectious Disease"/>
            <person name="Wu L."/>
            <person name="Ma J."/>
        </authorList>
    </citation>
    <scope>NUCLEOTIDE SEQUENCE [LARGE SCALE GENOMIC DNA]</scope>
    <source>
        <strain evidence="2">KCTC 32255</strain>
    </source>
</reference>
<evidence type="ECO:0000313" key="1">
    <source>
        <dbReference type="EMBL" id="MFC6868436.1"/>
    </source>
</evidence>
<dbReference type="Gene3D" id="3.30.530.20">
    <property type="match status" value="1"/>
</dbReference>
<dbReference type="InterPro" id="IPR019587">
    <property type="entry name" value="Polyketide_cyclase/dehydratase"/>
</dbReference>